<dbReference type="EMBL" id="BAAAOB010000001">
    <property type="protein sequence ID" value="GAA1785572.1"/>
    <property type="molecule type" value="Genomic_DNA"/>
</dbReference>
<evidence type="ECO:0000313" key="1">
    <source>
        <dbReference type="EMBL" id="GAA1785572.1"/>
    </source>
</evidence>
<reference evidence="2" key="1">
    <citation type="journal article" date="2019" name="Int. J. Syst. Evol. Microbiol.">
        <title>The Global Catalogue of Microorganisms (GCM) 10K type strain sequencing project: providing services to taxonomists for standard genome sequencing and annotation.</title>
        <authorList>
            <consortium name="The Broad Institute Genomics Platform"/>
            <consortium name="The Broad Institute Genome Sequencing Center for Infectious Disease"/>
            <person name="Wu L."/>
            <person name="Ma J."/>
        </authorList>
    </citation>
    <scope>NUCLEOTIDE SEQUENCE [LARGE SCALE GENOMIC DNA]</scope>
    <source>
        <strain evidence="2">JCM 14736</strain>
    </source>
</reference>
<sequence length="349" mass="39037">MKPRNHLAETLAELRSTERLLHEGWTFASLRRERIAGRLFRVSHGVYTRLDTWNSWVPERQLLARVLALAPRQGPNAVWSGTSAAVLHGLPLYRPHDPRAEIILVGARSAENSALVRRSRARIHSFEITEVEGIRVTTLDRTVTDLARLHRPELALAAADAALRALIPAASYSAAESGPHAHECRDRWLARLSDSTDRRGVDRAAKLLRITDCGAESVAESVSRYRLITLGYDVRTQIRVAAPGGGDYRVDFELLDVGVLGEVDGRQKYTNPDLRDGRSADEALYDEKRREDWIRGRTAKRLIRWSPSDTVSLPTFERRLRAFGVSPPPLRLRQRFSFCGGSGGRAGSV</sequence>
<dbReference type="Proteomes" id="UP001500851">
    <property type="component" value="Unassembled WGS sequence"/>
</dbReference>
<dbReference type="RefSeq" id="WP_344030783.1">
    <property type="nucleotide sequence ID" value="NZ_BAAAOB010000001.1"/>
</dbReference>
<name>A0ABP4XNC8_9MICO</name>
<evidence type="ECO:0000313" key="2">
    <source>
        <dbReference type="Proteomes" id="UP001500851"/>
    </source>
</evidence>
<keyword evidence="2" id="KW-1185">Reference proteome</keyword>
<gene>
    <name evidence="1" type="ORF">GCM10009768_13090</name>
</gene>
<comment type="caution">
    <text evidence="1">The sequence shown here is derived from an EMBL/GenBank/DDBJ whole genome shotgun (WGS) entry which is preliminary data.</text>
</comment>
<protein>
    <submittedName>
        <fullName evidence="1">CTP synthase</fullName>
    </submittedName>
</protein>
<proteinExistence type="predicted"/>
<accession>A0ABP4XNC8</accession>
<organism evidence="1 2">
    <name type="scientific">Leucobacter iarius</name>
    <dbReference type="NCBI Taxonomy" id="333963"/>
    <lineage>
        <taxon>Bacteria</taxon>
        <taxon>Bacillati</taxon>
        <taxon>Actinomycetota</taxon>
        <taxon>Actinomycetes</taxon>
        <taxon>Micrococcales</taxon>
        <taxon>Microbacteriaceae</taxon>
        <taxon>Leucobacter</taxon>
    </lineage>
</organism>